<keyword evidence="2" id="KW-1185">Reference proteome</keyword>
<dbReference type="Proteomes" id="UP000265520">
    <property type="component" value="Unassembled WGS sequence"/>
</dbReference>
<protein>
    <submittedName>
        <fullName evidence="1">Uncharacterized protein</fullName>
    </submittedName>
</protein>
<dbReference type="EMBL" id="LXQA010144366">
    <property type="protein sequence ID" value="MCI24932.1"/>
    <property type="molecule type" value="Genomic_DNA"/>
</dbReference>
<accession>A0A392QM51</accession>
<dbReference type="AlphaFoldDB" id="A0A392QM51"/>
<reference evidence="1 2" key="1">
    <citation type="journal article" date="2018" name="Front. Plant Sci.">
        <title>Red Clover (Trifolium pratense) and Zigzag Clover (T. medium) - A Picture of Genomic Similarities and Differences.</title>
        <authorList>
            <person name="Dluhosova J."/>
            <person name="Istvanek J."/>
            <person name="Nedelnik J."/>
            <person name="Repkova J."/>
        </authorList>
    </citation>
    <scope>NUCLEOTIDE SEQUENCE [LARGE SCALE GENOMIC DNA]</scope>
    <source>
        <strain evidence="2">cv. 10/8</strain>
        <tissue evidence="1">Leaf</tissue>
    </source>
</reference>
<organism evidence="1 2">
    <name type="scientific">Trifolium medium</name>
    <dbReference type="NCBI Taxonomy" id="97028"/>
    <lineage>
        <taxon>Eukaryota</taxon>
        <taxon>Viridiplantae</taxon>
        <taxon>Streptophyta</taxon>
        <taxon>Embryophyta</taxon>
        <taxon>Tracheophyta</taxon>
        <taxon>Spermatophyta</taxon>
        <taxon>Magnoliopsida</taxon>
        <taxon>eudicotyledons</taxon>
        <taxon>Gunneridae</taxon>
        <taxon>Pentapetalae</taxon>
        <taxon>rosids</taxon>
        <taxon>fabids</taxon>
        <taxon>Fabales</taxon>
        <taxon>Fabaceae</taxon>
        <taxon>Papilionoideae</taxon>
        <taxon>50 kb inversion clade</taxon>
        <taxon>NPAAA clade</taxon>
        <taxon>Hologalegina</taxon>
        <taxon>IRL clade</taxon>
        <taxon>Trifolieae</taxon>
        <taxon>Trifolium</taxon>
    </lineage>
</organism>
<sequence>MTHVNIVNDPIPNPHVLQPCFERLLTNLTLASMTLKRTPTLLTMRSSSSVDVPLASVANPSRALKF</sequence>
<comment type="caution">
    <text evidence="1">The sequence shown here is derived from an EMBL/GenBank/DDBJ whole genome shotgun (WGS) entry which is preliminary data.</text>
</comment>
<evidence type="ECO:0000313" key="2">
    <source>
        <dbReference type="Proteomes" id="UP000265520"/>
    </source>
</evidence>
<proteinExistence type="predicted"/>
<evidence type="ECO:0000313" key="1">
    <source>
        <dbReference type="EMBL" id="MCI24932.1"/>
    </source>
</evidence>
<name>A0A392QM51_9FABA</name>